<name>H6RBH7_NOCCG</name>
<dbReference type="PROSITE" id="PS50043">
    <property type="entry name" value="HTH_LUXR_2"/>
    <property type="match status" value="1"/>
</dbReference>
<evidence type="ECO:0000256" key="1">
    <source>
        <dbReference type="ARBA" id="ARBA00023015"/>
    </source>
</evidence>
<dbReference type="Gene3D" id="1.10.10.10">
    <property type="entry name" value="Winged helix-like DNA-binding domain superfamily/Winged helix DNA-binding domain"/>
    <property type="match status" value="1"/>
</dbReference>
<dbReference type="OrthoDB" id="27092at2"/>
<dbReference type="Pfam" id="PF00196">
    <property type="entry name" value="GerE"/>
    <property type="match status" value="1"/>
</dbReference>
<feature type="domain" description="HTH luxR-type" evidence="5">
    <location>
        <begin position="360"/>
        <end position="429"/>
    </location>
</feature>
<evidence type="ECO:0000313" key="7">
    <source>
        <dbReference type="Proteomes" id="UP000008190"/>
    </source>
</evidence>
<dbReference type="InterPro" id="IPR000792">
    <property type="entry name" value="Tscrpt_reg_LuxR_C"/>
</dbReference>
<dbReference type="InterPro" id="IPR011990">
    <property type="entry name" value="TPR-like_helical_dom_sf"/>
</dbReference>
<dbReference type="PROSITE" id="PS00622">
    <property type="entry name" value="HTH_LUXR_1"/>
    <property type="match status" value="1"/>
</dbReference>
<dbReference type="AlphaFoldDB" id="H6RBH7"/>
<dbReference type="InterPro" id="IPR039420">
    <property type="entry name" value="WalR-like"/>
</dbReference>
<evidence type="ECO:0000259" key="5">
    <source>
        <dbReference type="PROSITE" id="PS50043"/>
    </source>
</evidence>
<feature type="region of interest" description="Disordered" evidence="4">
    <location>
        <begin position="413"/>
        <end position="451"/>
    </location>
</feature>
<dbReference type="SUPFAM" id="SSF46894">
    <property type="entry name" value="C-terminal effector domain of the bipartite response regulators"/>
    <property type="match status" value="1"/>
</dbReference>
<protein>
    <submittedName>
        <fullName evidence="6">Transcriptional regulator, LuxR family</fullName>
    </submittedName>
</protein>
<gene>
    <name evidence="6" type="ordered locus">NOCYR_3049</name>
</gene>
<accession>H6RBH7</accession>
<dbReference type="GO" id="GO:0006355">
    <property type="term" value="P:regulation of DNA-templated transcription"/>
    <property type="evidence" value="ECO:0007669"/>
    <property type="project" value="InterPro"/>
</dbReference>
<sequence>MLCLAEAEANYFAGNLDLSLELGRRVTAIGERHGDRDLVGYGLHQQGRALAALGDIAAAVALLDEAMLAVLSGEVRSPLVSAGIYCSSINVCEAISDIARAQAWTSAFEQWACSHGAGTPISGSCRMHRSVILWLHGAWTEAEREARLACQEQNGTVAMDAGRAWYQVGEIRRVVGDLSGAEEAFAHAGRYGSEVQPGMALLRAAQGRSEAAAAGLARALAERPADRLARASLLPAMAELTTTAGEYARAQQVVAELDELADIGPAARARAAYARGALHLADDDPVAALPELRSAVRIWAELDIPYELARTRRLIGTACRAVGDEEAAAVEWAACRSIFARLGAGPDVEATDALLADRGLSPLPAGLTEREAEVLRLVSGGLTNHAIAQSLSLSDKTVARHLSNIFTKIGSLRVPPRRPMPTATISPNANRRSHRTRDRCSRDRRDDASRCPAGRCGIRARSWCCRRACGPGSCRLPVLRCRVRRRDPRMRRGVGRTVPPRPGPG</sequence>
<reference evidence="6 7" key="1">
    <citation type="journal article" date="2012" name="J. Bacteriol.">
        <title>Genome sequence of the human- and animal-pathogenic strain Nocardia cyriacigeorgica GUH-2.</title>
        <authorList>
            <person name="Zoropogui A."/>
            <person name="Pujic P."/>
            <person name="Normand P."/>
            <person name="Barbe V."/>
            <person name="Beaman B."/>
            <person name="Beaman L."/>
            <person name="Boiron P."/>
            <person name="Colinon C."/>
            <person name="Deredjian A."/>
            <person name="Graindorge A."/>
            <person name="Mangenot S."/>
            <person name="Nazaret S."/>
            <person name="Neto M."/>
            <person name="Petit S."/>
            <person name="Roche D."/>
            <person name="Vallenet D."/>
            <person name="Rodriguez-Nava V."/>
            <person name="Richard Y."/>
            <person name="Cournoyer B."/>
            <person name="Blaha D."/>
        </authorList>
    </citation>
    <scope>NUCLEOTIDE SEQUENCE [LARGE SCALE GENOMIC DNA]</scope>
    <source>
        <strain evidence="6 7">GUH-2</strain>
    </source>
</reference>
<dbReference type="GO" id="GO:0003677">
    <property type="term" value="F:DNA binding"/>
    <property type="evidence" value="ECO:0007669"/>
    <property type="project" value="UniProtKB-KW"/>
</dbReference>
<organism evidence="6 7">
    <name type="scientific">Nocardia cyriacigeorgica (strain GUH-2)</name>
    <dbReference type="NCBI Taxonomy" id="1127134"/>
    <lineage>
        <taxon>Bacteria</taxon>
        <taxon>Bacillati</taxon>
        <taxon>Actinomycetota</taxon>
        <taxon>Actinomycetes</taxon>
        <taxon>Mycobacteriales</taxon>
        <taxon>Nocardiaceae</taxon>
        <taxon>Nocardia</taxon>
    </lineage>
</organism>
<dbReference type="SUPFAM" id="SSF48452">
    <property type="entry name" value="TPR-like"/>
    <property type="match status" value="1"/>
</dbReference>
<dbReference type="InterPro" id="IPR036388">
    <property type="entry name" value="WH-like_DNA-bd_sf"/>
</dbReference>
<dbReference type="STRING" id="1127134.NOCYR_3049"/>
<evidence type="ECO:0000256" key="4">
    <source>
        <dbReference type="SAM" id="MobiDB-lite"/>
    </source>
</evidence>
<feature type="compositionally biased region" description="Basic and acidic residues" evidence="4">
    <location>
        <begin position="438"/>
        <end position="449"/>
    </location>
</feature>
<evidence type="ECO:0000256" key="3">
    <source>
        <dbReference type="ARBA" id="ARBA00023163"/>
    </source>
</evidence>
<dbReference type="PANTHER" id="PTHR43214">
    <property type="entry name" value="TWO-COMPONENT RESPONSE REGULATOR"/>
    <property type="match status" value="1"/>
</dbReference>
<keyword evidence="7" id="KW-1185">Reference proteome</keyword>
<dbReference type="Proteomes" id="UP000008190">
    <property type="component" value="Chromosome"/>
</dbReference>
<dbReference type="KEGG" id="ncy:NOCYR_3049"/>
<evidence type="ECO:0000313" key="6">
    <source>
        <dbReference type="EMBL" id="CCF63816.1"/>
    </source>
</evidence>
<proteinExistence type="predicted"/>
<dbReference type="PRINTS" id="PR00038">
    <property type="entry name" value="HTHLUXR"/>
</dbReference>
<keyword evidence="1" id="KW-0805">Transcription regulation</keyword>
<evidence type="ECO:0000256" key="2">
    <source>
        <dbReference type="ARBA" id="ARBA00023125"/>
    </source>
</evidence>
<dbReference type="EMBL" id="FO082843">
    <property type="protein sequence ID" value="CCF63816.1"/>
    <property type="molecule type" value="Genomic_DNA"/>
</dbReference>
<dbReference type="InterPro" id="IPR016032">
    <property type="entry name" value="Sig_transdc_resp-reg_C-effctor"/>
</dbReference>
<dbReference type="SMART" id="SM00421">
    <property type="entry name" value="HTH_LUXR"/>
    <property type="match status" value="1"/>
</dbReference>
<dbReference type="PANTHER" id="PTHR43214:SF41">
    <property type="entry name" value="NITRATE_NITRITE RESPONSE REGULATOR PROTEIN NARP"/>
    <property type="match status" value="1"/>
</dbReference>
<dbReference type="eggNOG" id="COG2197">
    <property type="taxonomic scope" value="Bacteria"/>
</dbReference>
<dbReference type="HOGENOM" id="CLU_539496_0_0_11"/>
<dbReference type="Gene3D" id="1.25.40.10">
    <property type="entry name" value="Tetratricopeptide repeat domain"/>
    <property type="match status" value="1"/>
</dbReference>
<dbReference type="CDD" id="cd06170">
    <property type="entry name" value="LuxR_C_like"/>
    <property type="match status" value="1"/>
</dbReference>
<keyword evidence="3" id="KW-0804">Transcription</keyword>
<keyword evidence="2" id="KW-0238">DNA-binding</keyword>